<comment type="caution">
    <text evidence="2">The sequence shown here is derived from an EMBL/GenBank/DDBJ whole genome shotgun (WGS) entry which is preliminary data.</text>
</comment>
<dbReference type="RefSeq" id="WP_076202730.1">
    <property type="nucleotide sequence ID" value="NZ_MBER01000010.1"/>
</dbReference>
<evidence type="ECO:0000313" key="3">
    <source>
        <dbReference type="Proteomes" id="UP000187001"/>
    </source>
</evidence>
<gene>
    <name evidence="2" type="ORF">A5742_17630</name>
</gene>
<name>A0ABD6QT46_MYCFO</name>
<feature type="compositionally biased region" description="Low complexity" evidence="1">
    <location>
        <begin position="170"/>
        <end position="209"/>
    </location>
</feature>
<feature type="compositionally biased region" description="Basic and acidic residues" evidence="1">
    <location>
        <begin position="135"/>
        <end position="161"/>
    </location>
</feature>
<feature type="compositionally biased region" description="Pro residues" evidence="1">
    <location>
        <begin position="387"/>
        <end position="422"/>
    </location>
</feature>
<proteinExistence type="predicted"/>
<organism evidence="2 3">
    <name type="scientific">Mycolicibacterium fortuitum</name>
    <name type="common">Mycobacterium fortuitum</name>
    <dbReference type="NCBI Taxonomy" id="1766"/>
    <lineage>
        <taxon>Bacteria</taxon>
        <taxon>Bacillati</taxon>
        <taxon>Actinomycetota</taxon>
        <taxon>Actinomycetes</taxon>
        <taxon>Mycobacteriales</taxon>
        <taxon>Mycobacteriaceae</taxon>
        <taxon>Mycolicibacterium</taxon>
    </lineage>
</organism>
<evidence type="ECO:0000256" key="1">
    <source>
        <dbReference type="SAM" id="MobiDB-lite"/>
    </source>
</evidence>
<dbReference type="Proteomes" id="UP000187001">
    <property type="component" value="Unassembled WGS sequence"/>
</dbReference>
<feature type="compositionally biased region" description="Basic and acidic residues" evidence="1">
    <location>
        <begin position="325"/>
        <end position="355"/>
    </location>
</feature>
<reference evidence="2 3" key="1">
    <citation type="submission" date="2016-07" db="EMBL/GenBank/DDBJ databases">
        <authorList>
            <person name="Sutton G."/>
            <person name="Brinkac L."/>
            <person name="Sanka R."/>
            <person name="Adams M."/>
            <person name="Lau E."/>
            <person name="Kumar A."/>
            <person name="Macaden R."/>
        </authorList>
    </citation>
    <scope>NUCLEOTIDE SEQUENCE [LARGE SCALE GENOMIC DNA]</scope>
    <source>
        <strain evidence="2 3">GA-0871</strain>
    </source>
</reference>
<accession>A0ABD6QT46</accession>
<dbReference type="EMBL" id="MBER01000010">
    <property type="protein sequence ID" value="OMC51953.1"/>
    <property type="molecule type" value="Genomic_DNA"/>
</dbReference>
<dbReference type="AlphaFoldDB" id="A0ABD6QT46"/>
<sequence>MTNFDNVLGSISRGGPGAIRYDGDSLTNDEEHQYRIDVAGMLEHDTEQIRFPSDVGSGAAIAAAEEKINEVRSMMLKIADGFRTIGEAAKAAAPAIRNGTAADPEVQDALRRSSAAYESIKDIVPPEPDAGPKIAGERRLSQDDQPERSPAVDEKPREEVSPRTNVSADQPAQPMAAPGQGQMAPGPMQGAPAAQGPIAGPAGGPTTAPSAFVPGTGPDGRPYGAMPRPNRRGGDTGPNTYGSALGDGSGVVAPMPLVNPSVTGGRVDPAQISGRTASTAPSAGLPPLKTGPAGTTGMMGGMGGMPMGGPMGGGAGGAARPDMPQPRRDRASERILTGEEARDKALVSHILRDDDPPASEYIDSTELAELLPDERHPSAPQRAGAEPPAPIAAPPAAPVVMNVPPPAPVVMDVPPAPAPPRLPGRDQPVQYPGEPRDDEKW</sequence>
<feature type="region of interest" description="Disordered" evidence="1">
    <location>
        <begin position="273"/>
        <end position="298"/>
    </location>
</feature>
<protein>
    <submittedName>
        <fullName evidence="2">Uncharacterized protein</fullName>
    </submittedName>
</protein>
<feature type="region of interest" description="Disordered" evidence="1">
    <location>
        <begin position="117"/>
        <end position="248"/>
    </location>
</feature>
<evidence type="ECO:0000313" key="2">
    <source>
        <dbReference type="EMBL" id="OMC51953.1"/>
    </source>
</evidence>
<feature type="region of interest" description="Disordered" evidence="1">
    <location>
        <begin position="310"/>
        <end position="441"/>
    </location>
</feature>